<evidence type="ECO:0000256" key="1">
    <source>
        <dbReference type="RuleBase" id="RU003425"/>
    </source>
</evidence>
<evidence type="ECO:0000259" key="2">
    <source>
        <dbReference type="PROSITE" id="PS50202"/>
    </source>
</evidence>
<dbReference type="AlphaFoldDB" id="A0AAF3ENM7"/>
<sequence length="135" mass="15288">MMAVEDSEFPQFPKNFNAITVKPEKITVNGGEWKAEVIIENQGPNPILFKVKVTNNKRCRVNNCADVIMQNKTVTVSLQGTGVEPKDEDRLIIIYTQYTTPTIVVPNAFLAWQRAKTRDVISKSMTIPFEKEVKC</sequence>
<keyword evidence="1" id="KW-0963">Cytoplasm</keyword>
<dbReference type="WBParaSite" id="MBELARI_LOCUS1554">
    <property type="protein sequence ID" value="MBELARI_LOCUS1554"/>
    <property type="gene ID" value="MBELARI_LOCUS1554"/>
</dbReference>
<keyword evidence="3" id="KW-1185">Reference proteome</keyword>
<protein>
    <recommendedName>
        <fullName evidence="1">Major sperm protein</fullName>
    </recommendedName>
</protein>
<evidence type="ECO:0000313" key="4">
    <source>
        <dbReference type="WBParaSite" id="MBELARI_LOCUS1554"/>
    </source>
</evidence>
<dbReference type="PROSITE" id="PS50202">
    <property type="entry name" value="MSP"/>
    <property type="match status" value="1"/>
</dbReference>
<dbReference type="Gene3D" id="2.60.40.10">
    <property type="entry name" value="Immunoglobulins"/>
    <property type="match status" value="1"/>
</dbReference>
<feature type="domain" description="MSP" evidence="2">
    <location>
        <begin position="18"/>
        <end position="130"/>
    </location>
</feature>
<dbReference type="SUPFAM" id="SSF49354">
    <property type="entry name" value="PapD-like"/>
    <property type="match status" value="1"/>
</dbReference>
<organism evidence="3 4">
    <name type="scientific">Mesorhabditis belari</name>
    <dbReference type="NCBI Taxonomy" id="2138241"/>
    <lineage>
        <taxon>Eukaryota</taxon>
        <taxon>Metazoa</taxon>
        <taxon>Ecdysozoa</taxon>
        <taxon>Nematoda</taxon>
        <taxon>Chromadorea</taxon>
        <taxon>Rhabditida</taxon>
        <taxon>Rhabditina</taxon>
        <taxon>Rhabditomorpha</taxon>
        <taxon>Rhabditoidea</taxon>
        <taxon>Rhabditidae</taxon>
        <taxon>Mesorhabditinae</taxon>
        <taxon>Mesorhabditis</taxon>
    </lineage>
</organism>
<name>A0AAF3ENM7_9BILA</name>
<accession>A0AAF3ENM7</accession>
<dbReference type="InterPro" id="IPR008962">
    <property type="entry name" value="PapD-like_sf"/>
</dbReference>
<dbReference type="InterPro" id="IPR000535">
    <property type="entry name" value="MSP_dom"/>
</dbReference>
<evidence type="ECO:0000313" key="3">
    <source>
        <dbReference type="Proteomes" id="UP000887575"/>
    </source>
</evidence>
<dbReference type="InterPro" id="IPR013783">
    <property type="entry name" value="Ig-like_fold"/>
</dbReference>
<keyword evidence="1" id="KW-0206">Cytoskeleton</keyword>
<reference evidence="4" key="1">
    <citation type="submission" date="2024-02" db="UniProtKB">
        <authorList>
            <consortium name="WormBaseParasite"/>
        </authorList>
    </citation>
    <scope>IDENTIFICATION</scope>
</reference>
<dbReference type="Proteomes" id="UP000887575">
    <property type="component" value="Unassembled WGS sequence"/>
</dbReference>
<proteinExistence type="predicted"/>
<comment type="function">
    <text evidence="1">Central component in molecular interactions underlying sperm crawling. Forms an extensive filament system that extends from sperm villipoda, along the leading edge of the pseudopod.</text>
</comment>
<dbReference type="Pfam" id="PF00635">
    <property type="entry name" value="Motile_Sperm"/>
    <property type="match status" value="1"/>
</dbReference>